<dbReference type="Proteomes" id="UP001218218">
    <property type="component" value="Unassembled WGS sequence"/>
</dbReference>
<dbReference type="InterPro" id="IPR046521">
    <property type="entry name" value="DUF6698"/>
</dbReference>
<sequence>MSVQSDNRKTVATQMEATQRVQPQTQGYYGVISAKMAVGAKLALESLEQFQSEDLAPELKPKERWHMKWIQKFFIGRTRTQDLHKYPAHWYSHFKTNPHVDTCWIIFPSQFKFPRPRSCCRDHGTADYASTFARIRSGEINVLGTELPYLMYRYGYIYNAADMEDGLLEGPTLYTVAKPIYQGPSAALKAPGFNRGKAGNAALNGVTSLNGRDIAYIACQLRFPAVVADHYPEFFWSIVNLLRGDEGQAILDRFNYPVFGTTVSAVKKNAAAATNTPSDFEVLEAQRAAKRARKVAAAVAAAATLLRRRSLCIM</sequence>
<dbReference type="EMBL" id="JARIHO010000091">
    <property type="protein sequence ID" value="KAJ7306806.1"/>
    <property type="molecule type" value="Genomic_DNA"/>
</dbReference>
<dbReference type="AlphaFoldDB" id="A0AAD6Z4Y0"/>
<dbReference type="Pfam" id="PF20414">
    <property type="entry name" value="DUF6698"/>
    <property type="match status" value="1"/>
</dbReference>
<keyword evidence="2" id="KW-1185">Reference proteome</keyword>
<name>A0AAD6Z4Y0_9AGAR</name>
<protein>
    <submittedName>
        <fullName evidence="1">Uncharacterized protein</fullName>
    </submittedName>
</protein>
<comment type="caution">
    <text evidence="1">The sequence shown here is derived from an EMBL/GenBank/DDBJ whole genome shotgun (WGS) entry which is preliminary data.</text>
</comment>
<accession>A0AAD6Z4Y0</accession>
<organism evidence="1 2">
    <name type="scientific">Mycena albidolilacea</name>
    <dbReference type="NCBI Taxonomy" id="1033008"/>
    <lineage>
        <taxon>Eukaryota</taxon>
        <taxon>Fungi</taxon>
        <taxon>Dikarya</taxon>
        <taxon>Basidiomycota</taxon>
        <taxon>Agaricomycotina</taxon>
        <taxon>Agaricomycetes</taxon>
        <taxon>Agaricomycetidae</taxon>
        <taxon>Agaricales</taxon>
        <taxon>Marasmiineae</taxon>
        <taxon>Mycenaceae</taxon>
        <taxon>Mycena</taxon>
    </lineage>
</organism>
<gene>
    <name evidence="1" type="ORF">DFH08DRAFT_944791</name>
</gene>
<proteinExistence type="predicted"/>
<evidence type="ECO:0000313" key="1">
    <source>
        <dbReference type="EMBL" id="KAJ7306806.1"/>
    </source>
</evidence>
<evidence type="ECO:0000313" key="2">
    <source>
        <dbReference type="Proteomes" id="UP001218218"/>
    </source>
</evidence>
<reference evidence="1" key="1">
    <citation type="submission" date="2023-03" db="EMBL/GenBank/DDBJ databases">
        <title>Massive genome expansion in bonnet fungi (Mycena s.s.) driven by repeated elements and novel gene families across ecological guilds.</title>
        <authorList>
            <consortium name="Lawrence Berkeley National Laboratory"/>
            <person name="Harder C.B."/>
            <person name="Miyauchi S."/>
            <person name="Viragh M."/>
            <person name="Kuo A."/>
            <person name="Thoen E."/>
            <person name="Andreopoulos B."/>
            <person name="Lu D."/>
            <person name="Skrede I."/>
            <person name="Drula E."/>
            <person name="Henrissat B."/>
            <person name="Morin E."/>
            <person name="Kohler A."/>
            <person name="Barry K."/>
            <person name="LaButti K."/>
            <person name="Morin E."/>
            <person name="Salamov A."/>
            <person name="Lipzen A."/>
            <person name="Mereny Z."/>
            <person name="Hegedus B."/>
            <person name="Baldrian P."/>
            <person name="Stursova M."/>
            <person name="Weitz H."/>
            <person name="Taylor A."/>
            <person name="Grigoriev I.V."/>
            <person name="Nagy L.G."/>
            <person name="Martin F."/>
            <person name="Kauserud H."/>
        </authorList>
    </citation>
    <scope>NUCLEOTIDE SEQUENCE</scope>
    <source>
        <strain evidence="1">CBHHK002</strain>
    </source>
</reference>